<sequence>MIVQTADGPVSGTATANGAAFKGVPYAAPPVGPARFRPPQPTVPWELPRAAVAYGPAAAQPPDHLLTAMFGTEPFPSDEDCLTLNIWTPGVSASGEGARPVMVWLHGGGFIFGSGRDPFFDGERLASRGDVVVVTVNYRLGAFGFLHLGGLLGDDYAGSGNLGLLDQVAALTWVRANIAAFGGDPGNVTVFGQSAGAMSVAALMAMPAAAGLFHKAVVQSGSGSYVRTAEDADGIARRIVAALGSDDPRVLLEASTAELIRAQEAVTAQLSAEDPAALLPFAPVVDGTVLGESPLASFRAGKAARIPLIVGANRDEMRIGSLFGAAADAEPADVEEAAETEATLDAAFAAAYQDPGSALGAFRSAEPEATGKELLATLVGESMFRRPAYELAQAHAVHTPEVWLYLFTWPSTAHGGRLGACHSLDLPFVFDNLQLPGAARFTGPEPPQALADAMRAAWTGFARTGNPGLAGWPAFSAAERQTMIFAAESYPAPHPLTALHELPLPSTD</sequence>
<dbReference type="Proteomes" id="UP001165378">
    <property type="component" value="Unassembled WGS sequence"/>
</dbReference>
<accession>A0AA41PYT3</accession>
<dbReference type="AlphaFoldDB" id="A0AA41PYT3"/>
<evidence type="ECO:0000256" key="3">
    <source>
        <dbReference type="RuleBase" id="RU361235"/>
    </source>
</evidence>
<comment type="caution">
    <text evidence="5">The sequence shown here is derived from an EMBL/GenBank/DDBJ whole genome shotgun (WGS) entry which is preliminary data.</text>
</comment>
<evidence type="ECO:0000256" key="1">
    <source>
        <dbReference type="ARBA" id="ARBA00005964"/>
    </source>
</evidence>
<dbReference type="SUPFAM" id="SSF53474">
    <property type="entry name" value="alpha/beta-Hydrolases"/>
    <property type="match status" value="1"/>
</dbReference>
<gene>
    <name evidence="5" type="ORF">LZ495_08845</name>
</gene>
<evidence type="ECO:0000256" key="2">
    <source>
        <dbReference type="ARBA" id="ARBA00022801"/>
    </source>
</evidence>
<comment type="similarity">
    <text evidence="1 3">Belongs to the type-B carboxylesterase/lipase family.</text>
</comment>
<dbReference type="PROSITE" id="PS00122">
    <property type="entry name" value="CARBOXYLESTERASE_B_1"/>
    <property type="match status" value="1"/>
</dbReference>
<dbReference type="PANTHER" id="PTHR11559">
    <property type="entry name" value="CARBOXYLESTERASE"/>
    <property type="match status" value="1"/>
</dbReference>
<dbReference type="GO" id="GO:0016787">
    <property type="term" value="F:hydrolase activity"/>
    <property type="evidence" value="ECO:0007669"/>
    <property type="project" value="UniProtKB-KW"/>
</dbReference>
<dbReference type="Pfam" id="PF00135">
    <property type="entry name" value="COesterase"/>
    <property type="match status" value="1"/>
</dbReference>
<organism evidence="5 6">
    <name type="scientific">Yinghuangia soli</name>
    <dbReference type="NCBI Taxonomy" id="2908204"/>
    <lineage>
        <taxon>Bacteria</taxon>
        <taxon>Bacillati</taxon>
        <taxon>Actinomycetota</taxon>
        <taxon>Actinomycetes</taxon>
        <taxon>Kitasatosporales</taxon>
        <taxon>Streptomycetaceae</taxon>
        <taxon>Yinghuangia</taxon>
    </lineage>
</organism>
<dbReference type="InterPro" id="IPR019826">
    <property type="entry name" value="Carboxylesterase_B_AS"/>
</dbReference>
<evidence type="ECO:0000313" key="5">
    <source>
        <dbReference type="EMBL" id="MCF2527319.1"/>
    </source>
</evidence>
<dbReference type="InterPro" id="IPR002018">
    <property type="entry name" value="CarbesteraseB"/>
</dbReference>
<dbReference type="InterPro" id="IPR050309">
    <property type="entry name" value="Type-B_Carboxylest/Lipase"/>
</dbReference>
<dbReference type="PROSITE" id="PS00941">
    <property type="entry name" value="CARBOXYLESTERASE_B_2"/>
    <property type="match status" value="1"/>
</dbReference>
<dbReference type="EMBL" id="JAKFHA010000003">
    <property type="protein sequence ID" value="MCF2527319.1"/>
    <property type="molecule type" value="Genomic_DNA"/>
</dbReference>
<feature type="domain" description="Carboxylesterase type B" evidence="4">
    <location>
        <begin position="2"/>
        <end position="484"/>
    </location>
</feature>
<keyword evidence="6" id="KW-1185">Reference proteome</keyword>
<evidence type="ECO:0000259" key="4">
    <source>
        <dbReference type="Pfam" id="PF00135"/>
    </source>
</evidence>
<keyword evidence="2 3" id="KW-0378">Hydrolase</keyword>
<protein>
    <recommendedName>
        <fullName evidence="3">Carboxylic ester hydrolase</fullName>
        <ecNumber evidence="3">3.1.1.-</ecNumber>
    </recommendedName>
</protein>
<evidence type="ECO:0000313" key="6">
    <source>
        <dbReference type="Proteomes" id="UP001165378"/>
    </source>
</evidence>
<dbReference type="InterPro" id="IPR029058">
    <property type="entry name" value="AB_hydrolase_fold"/>
</dbReference>
<proteinExistence type="inferred from homology"/>
<dbReference type="EC" id="3.1.1.-" evidence="3"/>
<dbReference type="InterPro" id="IPR019819">
    <property type="entry name" value="Carboxylesterase_B_CS"/>
</dbReference>
<dbReference type="Gene3D" id="3.40.50.1820">
    <property type="entry name" value="alpha/beta hydrolase"/>
    <property type="match status" value="1"/>
</dbReference>
<dbReference type="RefSeq" id="WP_235051455.1">
    <property type="nucleotide sequence ID" value="NZ_JAKFHA010000003.1"/>
</dbReference>
<reference evidence="5" key="1">
    <citation type="submission" date="2022-01" db="EMBL/GenBank/DDBJ databases">
        <title>Genome-Based Taxonomic Classification of the Phylum Actinobacteria.</title>
        <authorList>
            <person name="Gao Y."/>
        </authorList>
    </citation>
    <scope>NUCLEOTIDE SEQUENCE</scope>
    <source>
        <strain evidence="5">KLBMP 8922</strain>
    </source>
</reference>
<name>A0AA41PYT3_9ACTN</name>